<feature type="transmembrane region" description="Helical" evidence="7">
    <location>
        <begin position="53"/>
        <end position="80"/>
    </location>
</feature>
<reference evidence="10" key="1">
    <citation type="journal article" date="2019" name="Int. J. Syst. Evol. Microbiol.">
        <title>The Global Catalogue of Microorganisms (GCM) 10K type strain sequencing project: providing services to taxonomists for standard genome sequencing and annotation.</title>
        <authorList>
            <consortium name="The Broad Institute Genomics Platform"/>
            <consortium name="The Broad Institute Genome Sequencing Center for Infectious Disease"/>
            <person name="Wu L."/>
            <person name="Ma J."/>
        </authorList>
    </citation>
    <scope>NUCLEOTIDE SEQUENCE [LARGE SCALE GENOMIC DNA]</scope>
    <source>
        <strain evidence="10">CCUG 60214</strain>
    </source>
</reference>
<keyword evidence="4 7" id="KW-1133">Transmembrane helix</keyword>
<evidence type="ECO:0000259" key="8">
    <source>
        <dbReference type="Pfam" id="PF02687"/>
    </source>
</evidence>
<protein>
    <submittedName>
        <fullName evidence="9">ABC transporter permease</fullName>
    </submittedName>
</protein>
<feature type="transmembrane region" description="Helical" evidence="7">
    <location>
        <begin position="375"/>
        <end position="403"/>
    </location>
</feature>
<comment type="similarity">
    <text evidence="6">Belongs to the ABC-4 integral membrane protein family.</text>
</comment>
<keyword evidence="10" id="KW-1185">Reference proteome</keyword>
<gene>
    <name evidence="9" type="ORF">ACFQ3T_24580</name>
</gene>
<evidence type="ECO:0000256" key="3">
    <source>
        <dbReference type="ARBA" id="ARBA00022692"/>
    </source>
</evidence>
<keyword evidence="3 7" id="KW-0812">Transmembrane</keyword>
<keyword evidence="2" id="KW-1003">Cell membrane</keyword>
<organism evidence="9 10">
    <name type="scientific">Saccharothrix hoggarensis</name>
    <dbReference type="NCBI Taxonomy" id="913853"/>
    <lineage>
        <taxon>Bacteria</taxon>
        <taxon>Bacillati</taxon>
        <taxon>Actinomycetota</taxon>
        <taxon>Actinomycetes</taxon>
        <taxon>Pseudonocardiales</taxon>
        <taxon>Pseudonocardiaceae</taxon>
        <taxon>Saccharothrix</taxon>
    </lineage>
</organism>
<keyword evidence="5 7" id="KW-0472">Membrane</keyword>
<feature type="transmembrane region" description="Helical" evidence="7">
    <location>
        <begin position="328"/>
        <end position="354"/>
    </location>
</feature>
<evidence type="ECO:0000256" key="6">
    <source>
        <dbReference type="ARBA" id="ARBA00038076"/>
    </source>
</evidence>
<comment type="subcellular location">
    <subcellularLocation>
        <location evidence="1">Cell membrane</location>
        <topology evidence="1">Multi-pass membrane protein</topology>
    </subcellularLocation>
</comment>
<evidence type="ECO:0000313" key="10">
    <source>
        <dbReference type="Proteomes" id="UP001597168"/>
    </source>
</evidence>
<accession>A0ABW3QZZ7</accession>
<feature type="transmembrane region" description="Helical" evidence="7">
    <location>
        <begin position="113"/>
        <end position="134"/>
    </location>
</feature>
<dbReference type="RefSeq" id="WP_380726309.1">
    <property type="nucleotide sequence ID" value="NZ_JBHTLK010000152.1"/>
</dbReference>
<evidence type="ECO:0000256" key="1">
    <source>
        <dbReference type="ARBA" id="ARBA00004651"/>
    </source>
</evidence>
<name>A0ABW3QZZ7_9PSEU</name>
<dbReference type="PANTHER" id="PTHR30572:SF4">
    <property type="entry name" value="ABC TRANSPORTER PERMEASE YTRF"/>
    <property type="match status" value="1"/>
</dbReference>
<dbReference type="InterPro" id="IPR003838">
    <property type="entry name" value="ABC3_permease_C"/>
</dbReference>
<dbReference type="Proteomes" id="UP001597168">
    <property type="component" value="Unassembled WGS sequence"/>
</dbReference>
<proteinExistence type="inferred from homology"/>
<dbReference type="InterPro" id="IPR050250">
    <property type="entry name" value="Macrolide_Exporter_MacB"/>
</dbReference>
<evidence type="ECO:0000256" key="5">
    <source>
        <dbReference type="ARBA" id="ARBA00023136"/>
    </source>
</evidence>
<feature type="non-terminal residue" evidence="9">
    <location>
        <position position="1"/>
    </location>
</feature>
<evidence type="ECO:0000256" key="7">
    <source>
        <dbReference type="SAM" id="Phobius"/>
    </source>
</evidence>
<evidence type="ECO:0000256" key="2">
    <source>
        <dbReference type="ARBA" id="ARBA00022475"/>
    </source>
</evidence>
<dbReference type="Pfam" id="PF02687">
    <property type="entry name" value="FtsX"/>
    <property type="match status" value="1"/>
</dbReference>
<feature type="transmembrane region" description="Helical" evidence="7">
    <location>
        <begin position="415"/>
        <end position="439"/>
    </location>
</feature>
<comment type="caution">
    <text evidence="9">The sequence shown here is derived from an EMBL/GenBank/DDBJ whole genome shotgun (WGS) entry which is preliminary data.</text>
</comment>
<evidence type="ECO:0000256" key="4">
    <source>
        <dbReference type="ARBA" id="ARBA00022989"/>
    </source>
</evidence>
<dbReference type="PANTHER" id="PTHR30572">
    <property type="entry name" value="MEMBRANE COMPONENT OF TRANSPORTER-RELATED"/>
    <property type="match status" value="1"/>
</dbReference>
<dbReference type="EMBL" id="JBHTLK010000152">
    <property type="protein sequence ID" value="MFD1150322.1"/>
    <property type="molecule type" value="Genomic_DNA"/>
</dbReference>
<evidence type="ECO:0000313" key="9">
    <source>
        <dbReference type="EMBL" id="MFD1150322.1"/>
    </source>
</evidence>
<sequence length="457" mass="46014">AARIAPLAALRTSEGQTPDRAVVRRRRVVGLVLVGAAAVMAVLGVVASGSLAAIFLILFSGITAVFGLFGVLGPVVVPALGRVFGSVASRFGGAQWKLAAAEVRRVPQRSASVAMPLLLAAAMVTFFAVTVGSAQRVEDEFGSEPRADAVVVDAGGRALDGAVGAAANRPEAETTVVLHGVDVDQRDADGHAYPVQVVGADAGAVREWLTRQGTDAAAFQPGAVLLGERHAERLGAKLGEAFTVEGLPGGARTATFVGTFTPSVLDHADVVLADPGLAPASKVLVAFRPGADPAAYQAAVRADLAASPTVLVRTNADVTAQSQRYLDLGIMVLMVLLGLSVAVAVTGIGTALTISVQERRKELALRRALGVTKGGLQGGVVAEAVLLALVGVVGGGIFGLVYAELTLVAVGVFTWPTAAVVPLLVGGAGVVVLAVLAAFGPARGASRIRPAAGLAAG</sequence>
<feature type="transmembrane region" description="Helical" evidence="7">
    <location>
        <begin position="28"/>
        <end position="47"/>
    </location>
</feature>
<feature type="domain" description="ABC3 transporter permease C-terminal" evidence="8">
    <location>
        <begin position="335"/>
        <end position="449"/>
    </location>
</feature>